<dbReference type="GO" id="GO:0016787">
    <property type="term" value="F:hydrolase activity"/>
    <property type="evidence" value="ECO:0007669"/>
    <property type="project" value="UniProtKB-KW"/>
</dbReference>
<keyword evidence="2" id="KW-0604">Photosystem II</keyword>
<dbReference type="AlphaFoldDB" id="A0A7X2LPH2"/>
<evidence type="ECO:0000259" key="3">
    <source>
        <dbReference type="Pfam" id="PF14870"/>
    </source>
</evidence>
<dbReference type="Proteomes" id="UP000446768">
    <property type="component" value="Unassembled WGS sequence"/>
</dbReference>
<dbReference type="PANTHER" id="PTHR47199">
    <property type="entry name" value="PHOTOSYSTEM II STABILITY/ASSEMBLY FACTOR HCF136, CHLOROPLASTIC"/>
    <property type="match status" value="1"/>
</dbReference>
<evidence type="ECO:0000313" key="4">
    <source>
        <dbReference type="EMBL" id="MRV70245.1"/>
    </source>
</evidence>
<evidence type="ECO:0000256" key="2">
    <source>
        <dbReference type="ARBA" id="ARBA00023276"/>
    </source>
</evidence>
<keyword evidence="1" id="KW-0602">Photosynthesis</keyword>
<comment type="caution">
    <text evidence="4">The sequence shown here is derived from an EMBL/GenBank/DDBJ whole genome shotgun (WGS) entry which is preliminary data.</text>
</comment>
<dbReference type="GO" id="GO:0015979">
    <property type="term" value="P:photosynthesis"/>
    <property type="evidence" value="ECO:0007669"/>
    <property type="project" value="UniProtKB-KW"/>
</dbReference>
<evidence type="ECO:0000256" key="1">
    <source>
        <dbReference type="ARBA" id="ARBA00022531"/>
    </source>
</evidence>
<accession>A0A7X2LPH2</accession>
<dbReference type="EMBL" id="WKJJ01000001">
    <property type="protein sequence ID" value="MRV70245.1"/>
    <property type="molecule type" value="Genomic_DNA"/>
</dbReference>
<dbReference type="InterPro" id="IPR028203">
    <property type="entry name" value="PSII_CF48-like_dom"/>
</dbReference>
<reference evidence="4 5" key="1">
    <citation type="submission" date="2019-11" db="EMBL/GenBank/DDBJ databases">
        <title>Novel species isolated from a subtropical stream in China.</title>
        <authorList>
            <person name="Lu H."/>
        </authorList>
    </citation>
    <scope>NUCLEOTIDE SEQUENCE [LARGE SCALE GENOMIC DNA]</scope>
    <source>
        <strain evidence="4 5">FT92W</strain>
    </source>
</reference>
<dbReference type="Gene3D" id="2.130.10.10">
    <property type="entry name" value="YVTN repeat-like/Quinoprotein amine dehydrogenase"/>
    <property type="match status" value="2"/>
</dbReference>
<feature type="domain" description="Photosynthesis system II assembly factor Ycf48/Hcf136-like" evidence="3">
    <location>
        <begin position="115"/>
        <end position="187"/>
    </location>
</feature>
<dbReference type="SUPFAM" id="SSF110296">
    <property type="entry name" value="Oligoxyloglucan reducing end-specific cellobiohydrolase"/>
    <property type="match status" value="1"/>
</dbReference>
<keyword evidence="4" id="KW-0378">Hydrolase</keyword>
<dbReference type="PANTHER" id="PTHR47199:SF2">
    <property type="entry name" value="PHOTOSYSTEM II STABILITY_ASSEMBLY FACTOR HCF136, CHLOROPLASTIC"/>
    <property type="match status" value="1"/>
</dbReference>
<name>A0A7X2LPH2_9BURK</name>
<sequence length="312" mass="31630">MGASAAAFADPLDTPAMASPLAQRTLVNGLAHAGARVVAAGQRGHILVSDDRGANWRQANVPVAADLTAVAFADAKLGWAVGHDGVILHSRDGGSTWTRQADGRAEAQQQGQVRPLLDVWFDDAEHGMAVGAFGLALCTADGGGHWRHCEDQLDNPNGLHLNAVRKVGGAVYIAGEQGLLLKRGADGRFAALPSPYKGSFFGVTGNAATVVAFGLRGNAYASADGGQTWRRAETGVQTGLTAGAALDGGALALVSQSGQLLLSRDGGATFVPETVARPQPAAAALALPGGGLVIGGVRGLYAHVPSAAQAKN</sequence>
<protein>
    <submittedName>
        <fullName evidence="4">Glycosyl hydrolase</fullName>
    </submittedName>
</protein>
<dbReference type="Pfam" id="PF14870">
    <property type="entry name" value="PSII_BNR"/>
    <property type="match status" value="2"/>
</dbReference>
<organism evidence="4 5">
    <name type="scientific">Pseudoduganella rivuli</name>
    <dbReference type="NCBI Taxonomy" id="2666085"/>
    <lineage>
        <taxon>Bacteria</taxon>
        <taxon>Pseudomonadati</taxon>
        <taxon>Pseudomonadota</taxon>
        <taxon>Betaproteobacteria</taxon>
        <taxon>Burkholderiales</taxon>
        <taxon>Oxalobacteraceae</taxon>
        <taxon>Telluria group</taxon>
        <taxon>Pseudoduganella</taxon>
    </lineage>
</organism>
<dbReference type="InterPro" id="IPR015943">
    <property type="entry name" value="WD40/YVTN_repeat-like_dom_sf"/>
</dbReference>
<proteinExistence type="predicted"/>
<gene>
    <name evidence="4" type="ORF">GJ700_00730</name>
</gene>
<dbReference type="GO" id="GO:0009523">
    <property type="term" value="C:photosystem II"/>
    <property type="evidence" value="ECO:0007669"/>
    <property type="project" value="UniProtKB-KW"/>
</dbReference>
<keyword evidence="5" id="KW-1185">Reference proteome</keyword>
<evidence type="ECO:0000313" key="5">
    <source>
        <dbReference type="Proteomes" id="UP000446768"/>
    </source>
</evidence>
<feature type="domain" description="Photosynthesis system II assembly factor Ycf48/Hcf136-like" evidence="3">
    <location>
        <begin position="54"/>
        <end position="101"/>
    </location>
</feature>